<proteinExistence type="predicted"/>
<evidence type="ECO:0000256" key="1">
    <source>
        <dbReference type="ARBA" id="ARBA00023015"/>
    </source>
</evidence>
<dbReference type="EMBL" id="CP042276">
    <property type="protein sequence ID" value="QDY97506.1"/>
    <property type="molecule type" value="Genomic_DNA"/>
</dbReference>
<dbReference type="PRINTS" id="PR00598">
    <property type="entry name" value="HTHMARR"/>
</dbReference>
<dbReference type="GO" id="GO:0003700">
    <property type="term" value="F:DNA-binding transcription factor activity"/>
    <property type="evidence" value="ECO:0007669"/>
    <property type="project" value="InterPro"/>
</dbReference>
<dbReference type="RefSeq" id="WP_099086626.1">
    <property type="nucleotide sequence ID" value="NZ_CP042276.1"/>
</dbReference>
<protein>
    <submittedName>
        <fullName evidence="5">MarR family transcriptional regulator</fullName>
    </submittedName>
</protein>
<dbReference type="InterPro" id="IPR036388">
    <property type="entry name" value="WH-like_DNA-bd_sf"/>
</dbReference>
<dbReference type="PROSITE" id="PS50995">
    <property type="entry name" value="HTH_MARR_2"/>
    <property type="match status" value="1"/>
</dbReference>
<name>A0AAP9EA75_AGRTU</name>
<dbReference type="PANTHER" id="PTHR42756">
    <property type="entry name" value="TRANSCRIPTIONAL REGULATOR, MARR"/>
    <property type="match status" value="1"/>
</dbReference>
<dbReference type="InterPro" id="IPR036390">
    <property type="entry name" value="WH_DNA-bd_sf"/>
</dbReference>
<dbReference type="Gene3D" id="1.10.10.10">
    <property type="entry name" value="Winged helix-like DNA-binding domain superfamily/Winged helix DNA-binding domain"/>
    <property type="match status" value="1"/>
</dbReference>
<keyword evidence="5" id="KW-0614">Plasmid</keyword>
<keyword evidence="2" id="KW-0238">DNA-binding</keyword>
<dbReference type="Pfam" id="PF12802">
    <property type="entry name" value="MarR_2"/>
    <property type="match status" value="1"/>
</dbReference>
<evidence type="ECO:0000313" key="6">
    <source>
        <dbReference type="Proteomes" id="UP000222296"/>
    </source>
</evidence>
<dbReference type="PANTHER" id="PTHR42756:SF1">
    <property type="entry name" value="TRANSCRIPTIONAL REPRESSOR OF EMRAB OPERON"/>
    <property type="match status" value="1"/>
</dbReference>
<dbReference type="SMART" id="SM00347">
    <property type="entry name" value="HTH_MARR"/>
    <property type="match status" value="1"/>
</dbReference>
<organism evidence="5 6">
    <name type="scientific">Agrobacterium tumefaciens</name>
    <dbReference type="NCBI Taxonomy" id="358"/>
    <lineage>
        <taxon>Bacteria</taxon>
        <taxon>Pseudomonadati</taxon>
        <taxon>Pseudomonadota</taxon>
        <taxon>Alphaproteobacteria</taxon>
        <taxon>Hyphomicrobiales</taxon>
        <taxon>Rhizobiaceae</taxon>
        <taxon>Rhizobium/Agrobacterium group</taxon>
        <taxon>Agrobacterium</taxon>
        <taxon>Agrobacterium tumefaciens complex</taxon>
    </lineage>
</organism>
<evidence type="ECO:0000256" key="3">
    <source>
        <dbReference type="ARBA" id="ARBA00023163"/>
    </source>
</evidence>
<dbReference type="Proteomes" id="UP000222296">
    <property type="component" value="Plasmid pAt"/>
</dbReference>
<evidence type="ECO:0000313" key="5">
    <source>
        <dbReference type="EMBL" id="QDY97506.1"/>
    </source>
</evidence>
<keyword evidence="3" id="KW-0804">Transcription</keyword>
<sequence>MSEPINGLDPAAAAAEQWRRERPDIDPFPMEVLGRLGEITLIIMRDRLIPFFAEHGLQSGEFDVLATLRRSGAPYELTPTQLYESAMLSSGGMTARIDRLEREGLAERRNHPTDRRGTLVALTPKGVSLIDGILAKHVENERRALAGLTTAEQHQFNALSIKLLAGLRHTKLR</sequence>
<evidence type="ECO:0000259" key="4">
    <source>
        <dbReference type="PROSITE" id="PS50995"/>
    </source>
</evidence>
<keyword evidence="1" id="KW-0805">Transcription regulation</keyword>
<reference evidence="5 6" key="1">
    <citation type="journal article" date="2017" name="Genome Announc.">
        <title>Draft Genome Sequence of Agrobacterium tumefaciens Biovar 1 Strain 186, Isolated from Walnut.</title>
        <authorList>
            <person name="Poret-Peterson A.T."/>
            <person name="Bhatnagar S."/>
            <person name="McClean A.E."/>
            <person name="Kluepfel D.A."/>
        </authorList>
    </citation>
    <scope>NUCLEOTIDE SEQUENCE [LARGE SCALE GENOMIC DNA]</scope>
    <source>
        <strain evidence="5 6">186</strain>
    </source>
</reference>
<feature type="domain" description="HTH marR-type" evidence="4">
    <location>
        <begin position="29"/>
        <end position="165"/>
    </location>
</feature>
<dbReference type="SUPFAM" id="SSF46785">
    <property type="entry name" value="Winged helix' DNA-binding domain"/>
    <property type="match status" value="1"/>
</dbReference>
<accession>A0AAP9EA75</accession>
<geneLocation type="plasmid" evidence="6">
    <name>pat</name>
</geneLocation>
<dbReference type="GO" id="GO:0003677">
    <property type="term" value="F:DNA binding"/>
    <property type="evidence" value="ECO:0007669"/>
    <property type="project" value="UniProtKB-KW"/>
</dbReference>
<gene>
    <name evidence="5" type="ORF">CG010_025320</name>
</gene>
<dbReference type="InterPro" id="IPR000835">
    <property type="entry name" value="HTH_MarR-typ"/>
</dbReference>
<dbReference type="AlphaFoldDB" id="A0AAP9EA75"/>
<evidence type="ECO:0000256" key="2">
    <source>
        <dbReference type="ARBA" id="ARBA00023125"/>
    </source>
</evidence>